<evidence type="ECO:0000256" key="2">
    <source>
        <dbReference type="ARBA" id="ARBA00022840"/>
    </source>
</evidence>
<dbReference type="GO" id="GO:0005737">
    <property type="term" value="C:cytoplasm"/>
    <property type="evidence" value="ECO:0007669"/>
    <property type="project" value="TreeGrafter"/>
</dbReference>
<evidence type="ECO:0000256" key="3">
    <source>
        <dbReference type="ARBA" id="ARBA00023186"/>
    </source>
</evidence>
<dbReference type="GO" id="GO:0034605">
    <property type="term" value="P:cellular response to heat"/>
    <property type="evidence" value="ECO:0007669"/>
    <property type="project" value="TreeGrafter"/>
</dbReference>
<dbReference type="Gene3D" id="3.40.50.300">
    <property type="entry name" value="P-loop containing nucleotide triphosphate hydrolases"/>
    <property type="match status" value="1"/>
</dbReference>
<accession>A0A318R9P7</accession>
<organism evidence="6 7">
    <name type="scientific">Williamsia limnetica</name>
    <dbReference type="NCBI Taxonomy" id="882452"/>
    <lineage>
        <taxon>Bacteria</taxon>
        <taxon>Bacillati</taxon>
        <taxon>Actinomycetota</taxon>
        <taxon>Actinomycetes</taxon>
        <taxon>Mycobacteriales</taxon>
        <taxon>Nocardiaceae</taxon>
        <taxon>Williamsia</taxon>
    </lineage>
</organism>
<keyword evidence="2" id="KW-0067">ATP-binding</keyword>
<feature type="domain" description="AAA+ ATPase" evidence="4">
    <location>
        <begin position="51"/>
        <end position="218"/>
    </location>
</feature>
<dbReference type="InterPro" id="IPR003959">
    <property type="entry name" value="ATPase_AAA_core"/>
</dbReference>
<dbReference type="Gene3D" id="1.10.8.60">
    <property type="match status" value="1"/>
</dbReference>
<name>A0A318R9P7_WILLI</name>
<dbReference type="SMART" id="SM00382">
    <property type="entry name" value="AAA"/>
    <property type="match status" value="1"/>
</dbReference>
<dbReference type="InterPro" id="IPR050130">
    <property type="entry name" value="ClpA_ClpB"/>
</dbReference>
<dbReference type="RefSeq" id="WP_245938249.1">
    <property type="nucleotide sequence ID" value="NZ_QJSP01000036.1"/>
</dbReference>
<gene>
    <name evidence="6" type="ORF">DFR67_13611</name>
</gene>
<dbReference type="Pfam" id="PF10431">
    <property type="entry name" value="ClpB_D2-small"/>
    <property type="match status" value="1"/>
</dbReference>
<proteinExistence type="predicted"/>
<evidence type="ECO:0000259" key="4">
    <source>
        <dbReference type="SMART" id="SM00382"/>
    </source>
</evidence>
<dbReference type="Proteomes" id="UP000247591">
    <property type="component" value="Unassembled WGS sequence"/>
</dbReference>
<keyword evidence="7" id="KW-1185">Reference proteome</keyword>
<dbReference type="SUPFAM" id="SSF52540">
    <property type="entry name" value="P-loop containing nucleoside triphosphate hydrolases"/>
    <property type="match status" value="1"/>
</dbReference>
<dbReference type="AlphaFoldDB" id="A0A318R9P7"/>
<comment type="caution">
    <text evidence="6">The sequence shown here is derived from an EMBL/GenBank/DDBJ whole genome shotgun (WGS) entry which is preliminary data.</text>
</comment>
<dbReference type="InterPro" id="IPR001270">
    <property type="entry name" value="ClpA/B"/>
</dbReference>
<dbReference type="PANTHER" id="PTHR11638:SF18">
    <property type="entry name" value="HEAT SHOCK PROTEIN 104"/>
    <property type="match status" value="1"/>
</dbReference>
<dbReference type="InterPro" id="IPR019489">
    <property type="entry name" value="Clp_ATPase_C"/>
</dbReference>
<dbReference type="GO" id="GO:0005524">
    <property type="term" value="F:ATP binding"/>
    <property type="evidence" value="ECO:0007669"/>
    <property type="project" value="UniProtKB-KW"/>
</dbReference>
<evidence type="ECO:0000313" key="7">
    <source>
        <dbReference type="Proteomes" id="UP000247591"/>
    </source>
</evidence>
<protein>
    <submittedName>
        <fullName evidence="6">ClpA/ClpB-like protein</fullName>
    </submittedName>
</protein>
<evidence type="ECO:0000313" key="6">
    <source>
        <dbReference type="EMBL" id="PYE11167.1"/>
    </source>
</evidence>
<dbReference type="Pfam" id="PF07724">
    <property type="entry name" value="AAA_2"/>
    <property type="match status" value="1"/>
</dbReference>
<dbReference type="InterPro" id="IPR027417">
    <property type="entry name" value="P-loop_NTPase"/>
</dbReference>
<reference evidence="6 7" key="1">
    <citation type="submission" date="2018-06" db="EMBL/GenBank/DDBJ databases">
        <title>Genomic Encyclopedia of Type Strains, Phase IV (KMG-IV): sequencing the most valuable type-strain genomes for metagenomic binning, comparative biology and taxonomic classification.</title>
        <authorList>
            <person name="Goeker M."/>
        </authorList>
    </citation>
    <scope>NUCLEOTIDE SEQUENCE [LARGE SCALE GENOMIC DNA]</scope>
    <source>
        <strain evidence="6 7">DSM 45521</strain>
    </source>
</reference>
<dbReference type="GO" id="GO:0016887">
    <property type="term" value="F:ATP hydrolysis activity"/>
    <property type="evidence" value="ECO:0007669"/>
    <property type="project" value="InterPro"/>
</dbReference>
<dbReference type="CDD" id="cd19499">
    <property type="entry name" value="RecA-like_ClpB_Hsp104-like"/>
    <property type="match status" value="1"/>
</dbReference>
<dbReference type="InterPro" id="IPR003593">
    <property type="entry name" value="AAA+_ATPase"/>
</dbReference>
<dbReference type="SMART" id="SM01086">
    <property type="entry name" value="ClpB_D2-small"/>
    <property type="match status" value="1"/>
</dbReference>
<dbReference type="PRINTS" id="PR00300">
    <property type="entry name" value="CLPPROTEASEA"/>
</dbReference>
<feature type="domain" description="Clp ATPase C-terminal" evidence="5">
    <location>
        <begin position="225"/>
        <end position="316"/>
    </location>
</feature>
<evidence type="ECO:0000259" key="5">
    <source>
        <dbReference type="SMART" id="SM01086"/>
    </source>
</evidence>
<dbReference type="EMBL" id="QJSP01000036">
    <property type="protein sequence ID" value="PYE11167.1"/>
    <property type="molecule type" value="Genomic_DNA"/>
</dbReference>
<evidence type="ECO:0000256" key="1">
    <source>
        <dbReference type="ARBA" id="ARBA00022741"/>
    </source>
</evidence>
<keyword evidence="3" id="KW-0143">Chaperone</keyword>
<dbReference type="PANTHER" id="PTHR11638">
    <property type="entry name" value="ATP-DEPENDENT CLP PROTEASE"/>
    <property type="match status" value="1"/>
</dbReference>
<sequence>MTTTPGSEIRQSEDPLAAHLAATVIGQHGAVDAVSRAVRIARAGLGHHDRPLSVLLFAGPTGVGKTSMVRALAGALRAGPEDFCRIDMSALAQEHYAASFSGAPPGYSGSKESTTLFDKSRIEGDPYTPGIVLFDEVEKAHPVVIRALLHVLDTGVLRLSSGTGTIGFRNCHVILTTNLGSRRSVVRRPWWSFRSPDDAIGKAIESFFDPEFLNRIDEVVRFAAIDRGVAHQIIDLELGRITQVLARGYVHIDFDDSLVGHLVEQGFDPRYGARALRRSIRRHLLPAIADAVDAIAATRRDPAALHVVVDSGQTIACRPSHSCSPTTVGPEQTAEEFLVTPMEGK</sequence>
<keyword evidence="1" id="KW-0547">Nucleotide-binding</keyword>